<accession>A0A3D8SAR2</accession>
<evidence type="ECO:0000313" key="4">
    <source>
        <dbReference type="Proteomes" id="UP000256328"/>
    </source>
</evidence>
<feature type="coiled-coil region" evidence="1">
    <location>
        <begin position="447"/>
        <end position="481"/>
    </location>
</feature>
<reference evidence="3 4" key="1">
    <citation type="journal article" date="2018" name="IMA Fungus">
        <title>IMA Genome-F 9: Draft genome sequence of Annulohypoxylon stygium, Aspergillus mulundensis, Berkeleyomyces basicola (syn. Thielaviopsis basicola), Ceratocystis smalleyi, two Cercospora beticola strains, Coleophoma cylindrospora, Fusarium fracticaudum, Phialophora cf. hyalina, and Morchella septimelata.</title>
        <authorList>
            <person name="Wingfield B.D."/>
            <person name="Bills G.F."/>
            <person name="Dong Y."/>
            <person name="Huang W."/>
            <person name="Nel W.J."/>
            <person name="Swalarsk-Parry B.S."/>
            <person name="Vaghefi N."/>
            <person name="Wilken P.M."/>
            <person name="An Z."/>
            <person name="de Beer Z.W."/>
            <person name="De Vos L."/>
            <person name="Chen L."/>
            <person name="Duong T.A."/>
            <person name="Gao Y."/>
            <person name="Hammerbacher A."/>
            <person name="Kikkert J.R."/>
            <person name="Li Y."/>
            <person name="Li H."/>
            <person name="Li K."/>
            <person name="Li Q."/>
            <person name="Liu X."/>
            <person name="Ma X."/>
            <person name="Naidoo K."/>
            <person name="Pethybridge S.J."/>
            <person name="Sun J."/>
            <person name="Steenkamp E.T."/>
            <person name="van der Nest M.A."/>
            <person name="van Wyk S."/>
            <person name="Wingfield M.J."/>
            <person name="Xiong C."/>
            <person name="Yue Q."/>
            <person name="Zhang X."/>
        </authorList>
    </citation>
    <scope>NUCLEOTIDE SEQUENCE [LARGE SCALE GENOMIC DNA]</scope>
    <source>
        <strain evidence="3 4">BP5796</strain>
    </source>
</reference>
<feature type="region of interest" description="Disordered" evidence="2">
    <location>
        <begin position="285"/>
        <end position="363"/>
    </location>
</feature>
<gene>
    <name evidence="3" type="ORF">BP5796_04877</name>
</gene>
<feature type="region of interest" description="Disordered" evidence="2">
    <location>
        <begin position="255"/>
        <end position="274"/>
    </location>
</feature>
<dbReference type="EMBL" id="PDLN01000006">
    <property type="protein sequence ID" value="RDW83386.1"/>
    <property type="molecule type" value="Genomic_DNA"/>
</dbReference>
<dbReference type="AlphaFoldDB" id="A0A3D8SAR2"/>
<feature type="compositionally biased region" description="Basic and acidic residues" evidence="2">
    <location>
        <begin position="550"/>
        <end position="560"/>
    </location>
</feature>
<feature type="compositionally biased region" description="Polar residues" evidence="2">
    <location>
        <begin position="312"/>
        <end position="324"/>
    </location>
</feature>
<feature type="compositionally biased region" description="Polar residues" evidence="2">
    <location>
        <begin position="352"/>
        <end position="363"/>
    </location>
</feature>
<proteinExistence type="predicted"/>
<feature type="region of interest" description="Disordered" evidence="2">
    <location>
        <begin position="1"/>
        <end position="59"/>
    </location>
</feature>
<evidence type="ECO:0000256" key="2">
    <source>
        <dbReference type="SAM" id="MobiDB-lite"/>
    </source>
</evidence>
<sequence length="633" mass="69478">MEAREREALQTLRPSTKRPWEAVTSLQNGHWHGTRLPPIEPTPYNRSPASVPRFQDNPAEVRLQNYEEFEARSRSSKKAKLEGNIYNAPPSWSALPLDTSAVSSLKNGLINPPFTNRERRISYDSPQGHRNLPPSVNPNDVSYLCRRCKRAIREEAGEEEEEHGVLISCDSCSRNPELAYITQAAATRLTQLAETLRTGKPSEQRILNPSPGKRSSDCPPLEQNGLKSTLAWLLGKINEVNQLADRLVQQTPPGAFEDLQRRSPNRSSIIQDGLGEKLNRRFGDFQDLFTRPGDRDGADLGPRSSMAPMVNSDENPPLGTQSSYHLGPLSSMNPPPTSTQQLPSPPGRQVVSPASLNQPSPSVGSYISAQSVGHVHHLGTTQPIIATPTSDSAFQAHTAALQHEVSVQKIALSSLQGEHDKLLAAFSRSQTRATALEKKHAVSDGEIINLTEEKLRLQQQLTELEKDVEDMTKSRDEYRQAAVLESAQYIDIVKKASHLEALAGEEKKEWNRSKAEMEAKIESLSSRAEAVDSILLADSDKPGSITTGLEDGKAGSKTTEDVEEGGLAEESVASLKKEIERLRSRCTKVEDTLRAVRTDTERIIGSIATSGRTLAARVDTVLDALDRNDGDGS</sequence>
<evidence type="ECO:0000313" key="3">
    <source>
        <dbReference type="EMBL" id="RDW83386.1"/>
    </source>
</evidence>
<feature type="region of interest" description="Disordered" evidence="2">
    <location>
        <begin position="542"/>
        <end position="569"/>
    </location>
</feature>
<keyword evidence="4" id="KW-1185">Reference proteome</keyword>
<dbReference type="OrthoDB" id="5427204at2759"/>
<dbReference type="Proteomes" id="UP000256328">
    <property type="component" value="Unassembled WGS sequence"/>
</dbReference>
<comment type="caution">
    <text evidence="3">The sequence shown here is derived from an EMBL/GenBank/DDBJ whole genome shotgun (WGS) entry which is preliminary data.</text>
</comment>
<protein>
    <submittedName>
        <fullName evidence="3">Uncharacterized protein</fullName>
    </submittedName>
</protein>
<feature type="coiled-coil region" evidence="1">
    <location>
        <begin position="572"/>
        <end position="599"/>
    </location>
</feature>
<name>A0A3D8SAR2_9HELO</name>
<keyword evidence="1" id="KW-0175">Coiled coil</keyword>
<evidence type="ECO:0000256" key="1">
    <source>
        <dbReference type="SAM" id="Coils"/>
    </source>
</evidence>
<organism evidence="3 4">
    <name type="scientific">Coleophoma crateriformis</name>
    <dbReference type="NCBI Taxonomy" id="565419"/>
    <lineage>
        <taxon>Eukaryota</taxon>
        <taxon>Fungi</taxon>
        <taxon>Dikarya</taxon>
        <taxon>Ascomycota</taxon>
        <taxon>Pezizomycotina</taxon>
        <taxon>Leotiomycetes</taxon>
        <taxon>Helotiales</taxon>
        <taxon>Dermateaceae</taxon>
        <taxon>Coleophoma</taxon>
    </lineage>
</organism>
<feature type="region of interest" description="Disordered" evidence="2">
    <location>
        <begin position="199"/>
        <end position="221"/>
    </location>
</feature>